<keyword evidence="3 7" id="KW-1133">Transmembrane helix</keyword>
<feature type="transmembrane region" description="Helical" evidence="7">
    <location>
        <begin position="773"/>
        <end position="793"/>
    </location>
</feature>
<feature type="transmembrane region" description="Helical" evidence="7">
    <location>
        <begin position="719"/>
        <end position="738"/>
    </location>
</feature>
<evidence type="ECO:0000259" key="9">
    <source>
        <dbReference type="Pfam" id="PF10337"/>
    </source>
</evidence>
<evidence type="ECO:0000259" key="8">
    <source>
        <dbReference type="Pfam" id="PF10334"/>
    </source>
</evidence>
<evidence type="ECO:0000313" key="12">
    <source>
        <dbReference type="Proteomes" id="UP000076738"/>
    </source>
</evidence>
<feature type="transmembrane region" description="Helical" evidence="7">
    <location>
        <begin position="78"/>
        <end position="98"/>
    </location>
</feature>
<evidence type="ECO:0000256" key="7">
    <source>
        <dbReference type="SAM" id="Phobius"/>
    </source>
</evidence>
<proteinExistence type="predicted"/>
<dbReference type="Pfam" id="PF13515">
    <property type="entry name" value="FUSC_2"/>
    <property type="match status" value="1"/>
</dbReference>
<dbReference type="Pfam" id="PF10337">
    <property type="entry name" value="ArAE_2_N"/>
    <property type="match status" value="1"/>
</dbReference>
<feature type="domain" description="Putative ER transporter 6TM N-terminal" evidence="9">
    <location>
        <begin position="20"/>
        <end position="333"/>
    </location>
</feature>
<organism evidence="11 12">
    <name type="scientific">Calocera viscosa (strain TUFC12733)</name>
    <dbReference type="NCBI Taxonomy" id="1330018"/>
    <lineage>
        <taxon>Eukaryota</taxon>
        <taxon>Fungi</taxon>
        <taxon>Dikarya</taxon>
        <taxon>Basidiomycota</taxon>
        <taxon>Agaricomycotina</taxon>
        <taxon>Dacrymycetes</taxon>
        <taxon>Dacrymycetales</taxon>
        <taxon>Dacrymycetaceae</taxon>
        <taxon>Calocera</taxon>
    </lineage>
</organism>
<dbReference type="GO" id="GO:0016020">
    <property type="term" value="C:membrane"/>
    <property type="evidence" value="ECO:0007669"/>
    <property type="project" value="UniProtKB-SubCell"/>
</dbReference>
<feature type="transmembrane region" description="Helical" evidence="7">
    <location>
        <begin position="744"/>
        <end position="761"/>
    </location>
</feature>
<feature type="coiled-coil region" evidence="5">
    <location>
        <begin position="559"/>
        <end position="586"/>
    </location>
</feature>
<comment type="subcellular location">
    <subcellularLocation>
        <location evidence="1">Membrane</location>
        <topology evidence="1">Multi-pass membrane protein</topology>
    </subcellularLocation>
</comment>
<keyword evidence="5" id="KW-0175">Coiled coil</keyword>
<feature type="transmembrane region" description="Helical" evidence="7">
    <location>
        <begin position="799"/>
        <end position="818"/>
    </location>
</feature>
<keyword evidence="4 7" id="KW-0472">Membrane</keyword>
<dbReference type="Proteomes" id="UP000076738">
    <property type="component" value="Unassembled WGS sequence"/>
</dbReference>
<feature type="region of interest" description="Disordered" evidence="6">
    <location>
        <begin position="338"/>
        <end position="417"/>
    </location>
</feature>
<evidence type="ECO:0008006" key="13">
    <source>
        <dbReference type="Google" id="ProtNLM"/>
    </source>
</evidence>
<feature type="region of interest" description="Disordered" evidence="6">
    <location>
        <begin position="1050"/>
        <end position="1086"/>
    </location>
</feature>
<dbReference type="EMBL" id="KV417289">
    <property type="protein sequence ID" value="KZO95427.1"/>
    <property type="molecule type" value="Genomic_DNA"/>
</dbReference>
<feature type="compositionally biased region" description="Low complexity" evidence="6">
    <location>
        <begin position="1069"/>
        <end position="1079"/>
    </location>
</feature>
<feature type="domain" description="Integral membrane bound transporter" evidence="10">
    <location>
        <begin position="745"/>
        <end position="878"/>
    </location>
</feature>
<feature type="transmembrane region" description="Helical" evidence="7">
    <location>
        <begin position="145"/>
        <end position="162"/>
    </location>
</feature>
<feature type="transmembrane region" description="Helical" evidence="7">
    <location>
        <begin position="199"/>
        <end position="223"/>
    </location>
</feature>
<dbReference type="InterPro" id="IPR018823">
    <property type="entry name" value="ArAE_2_N"/>
</dbReference>
<sequence>MKFELRAPSYISWIPGKITDWKLWKPAIRCAIVGWICWVLLLIIPVERKLGQASFFIMVVSIINPPSDPLAVFIEKTLGIFLFVGIGWAWGAIAYAIAISVRSGVEPLDAIARESDRFPGLQSSDPASFLQQSVFDGVYLETKSSAVMATFLGVGVAIMTYLRGKLAPSFGQPTASILACIVMDVIMTYGALIPTYDAVLANVFVIPMLMYTGVAILGSALIFPETVQEQYCTRYISLLSQMKTIMEEQPKMLAATPGTEEWNEWNKLKGQREGLGTGYQSLDVSGSNLKREVTWGRFSHDDLTDLQDGVRKLIVRIGGMAYFHRTVSEWLERKTLAEESRASSRAPSQVGSRAPSPTREESETRPDPADHRLSTPNIDTPKAYQNGNHLDQSESHLDPSDSQLDLPPGSQLDVPREDIRRRSLSHINLRRLLNETFGDSLLSPSESISIDESGRSIPRGRKRKEHDHHWFPWHSDHDSPRLHGPTPVGVFESMRYISVHARFLVPGEMEDVEKMHALLAEAAGPLLEVCAEALGSTEKFFDAVIHNKWWKFHQRKTMAARMKADLQKKKDIKEKLTRALESYKTTDRLRPVERYRHRALTPHTPYRGLFFVSIYSFHLVDFATSLLAMLEEVLDVEEKRSKCKLWWPTITLSGFLGGGGRSDPNELDDEDPETIEGLQLFSEPAEARDPDSEAPSNIFYYYGGKVQRGISGMFRRGDAFFAAKAGIITVVVAMPQYVQSTASFYYYHRGLWAIIMAQLTLQRWAGDTIIQWVWRIIATFCGAAIGTTLWYISSGSSQGNAFGLAAVGAVVLPFIFFLRLNSPYIVMYVLFCVTIFLVLGYSRQDGVGGFSTVNSGWGWDVGWRRFVLVVIGITVAAIFALIPPETSRHSVRRTVSKSIEGLGSVHAELLSYAGRTHSGADTIIIDDLVRINVKLRAYLTSRISGAEYEPTLEGKWPAEKYRKLQTTLLELSDLLGQLMTVYWRIGQTHIDQRWREGLVLRTRFLQPTFIGETMAIYYILATALKTAAPLPQILPTPLVDRAFDKRYGLRVPQGSDPDAKRSHFDTDDTPTPGTPREPTSAMRDPADHPLAEKHVRLEEPAPAPSPKRMLDRQELTFDMLTDEGYMIFVTGVMTTYDMLTRLDRLVMVVRELVGEKYPIRGLDREALLADYDA</sequence>
<feature type="transmembrane region" description="Helical" evidence="7">
    <location>
        <begin position="825"/>
        <end position="842"/>
    </location>
</feature>
<feature type="transmembrane region" description="Helical" evidence="7">
    <location>
        <begin position="174"/>
        <end position="193"/>
    </location>
</feature>
<evidence type="ECO:0000256" key="5">
    <source>
        <dbReference type="SAM" id="Coils"/>
    </source>
</evidence>
<evidence type="ECO:0000259" key="10">
    <source>
        <dbReference type="Pfam" id="PF13515"/>
    </source>
</evidence>
<feature type="compositionally biased region" description="Polar residues" evidence="6">
    <location>
        <begin position="374"/>
        <end position="390"/>
    </location>
</feature>
<keyword evidence="2 7" id="KW-0812">Transmembrane</keyword>
<evidence type="ECO:0000256" key="6">
    <source>
        <dbReference type="SAM" id="MobiDB-lite"/>
    </source>
</evidence>
<feature type="transmembrane region" description="Helical" evidence="7">
    <location>
        <begin position="862"/>
        <end position="882"/>
    </location>
</feature>
<name>A0A167L842_CALVF</name>
<gene>
    <name evidence="11" type="ORF">CALVIDRAFT_599211</name>
</gene>
<dbReference type="PANTHER" id="PTHR37994">
    <property type="entry name" value="ARAE_2_N DOMAIN-CONTAINING PROTEIN-RELATED"/>
    <property type="match status" value="1"/>
</dbReference>
<dbReference type="AlphaFoldDB" id="A0A167L842"/>
<dbReference type="InterPro" id="IPR018820">
    <property type="entry name" value="BRE4-related_DUF2421"/>
</dbReference>
<evidence type="ECO:0000256" key="1">
    <source>
        <dbReference type="ARBA" id="ARBA00004141"/>
    </source>
</evidence>
<feature type="compositionally biased region" description="Basic and acidic residues" evidence="6">
    <location>
        <begin position="358"/>
        <end position="373"/>
    </location>
</feature>
<dbReference type="InterPro" id="IPR049453">
    <property type="entry name" value="Memb_transporter_dom"/>
</dbReference>
<evidence type="ECO:0000256" key="4">
    <source>
        <dbReference type="ARBA" id="ARBA00023136"/>
    </source>
</evidence>
<feature type="domain" description="DUF2421" evidence="8">
    <location>
        <begin position="884"/>
        <end position="1157"/>
    </location>
</feature>
<reference evidence="11 12" key="1">
    <citation type="journal article" date="2016" name="Mol. Biol. Evol.">
        <title>Comparative Genomics of Early-Diverging Mushroom-Forming Fungi Provides Insights into the Origins of Lignocellulose Decay Capabilities.</title>
        <authorList>
            <person name="Nagy L.G."/>
            <person name="Riley R."/>
            <person name="Tritt A."/>
            <person name="Adam C."/>
            <person name="Daum C."/>
            <person name="Floudas D."/>
            <person name="Sun H."/>
            <person name="Yadav J.S."/>
            <person name="Pangilinan J."/>
            <person name="Larsson K.H."/>
            <person name="Matsuura K."/>
            <person name="Barry K."/>
            <person name="Labutti K."/>
            <person name="Kuo R."/>
            <person name="Ohm R.A."/>
            <person name="Bhattacharya S.S."/>
            <person name="Shirouzu T."/>
            <person name="Yoshinaga Y."/>
            <person name="Martin F.M."/>
            <person name="Grigoriev I.V."/>
            <person name="Hibbett D.S."/>
        </authorList>
    </citation>
    <scope>NUCLEOTIDE SEQUENCE [LARGE SCALE GENOMIC DNA]</scope>
    <source>
        <strain evidence="11 12">TUFC12733</strain>
    </source>
</reference>
<dbReference type="STRING" id="1330018.A0A167L842"/>
<dbReference type="Pfam" id="PF10334">
    <property type="entry name" value="BRE4"/>
    <property type="match status" value="1"/>
</dbReference>
<protein>
    <recommendedName>
        <fullName evidence="13">ER transporter 6TM N-terminal domain-containing protein</fullName>
    </recommendedName>
</protein>
<evidence type="ECO:0000256" key="3">
    <source>
        <dbReference type="ARBA" id="ARBA00022989"/>
    </source>
</evidence>
<keyword evidence="12" id="KW-1185">Reference proteome</keyword>
<accession>A0A167L842</accession>
<dbReference type="OrthoDB" id="2274698at2759"/>
<feature type="compositionally biased region" description="Basic and acidic residues" evidence="6">
    <location>
        <begin position="1057"/>
        <end position="1066"/>
    </location>
</feature>
<feature type="transmembrane region" description="Helical" evidence="7">
    <location>
        <begin position="27"/>
        <end position="44"/>
    </location>
</feature>
<evidence type="ECO:0000313" key="11">
    <source>
        <dbReference type="EMBL" id="KZO95427.1"/>
    </source>
</evidence>
<dbReference type="PANTHER" id="PTHR37994:SF1">
    <property type="entry name" value="ER TRANSPORTER 6TM N-TERMINAL DOMAIN-CONTAINING PROTEIN"/>
    <property type="match status" value="1"/>
</dbReference>
<evidence type="ECO:0000256" key="2">
    <source>
        <dbReference type="ARBA" id="ARBA00022692"/>
    </source>
</evidence>